<keyword evidence="3" id="KW-0328">Glycosyltransferase</keyword>
<dbReference type="KEGG" id="rsa:RSal33209_1639"/>
<accession>A9WMP7</accession>
<dbReference type="PANTHER" id="PTHR47505:SF1">
    <property type="entry name" value="DNA UTILIZATION PROTEIN YHGH"/>
    <property type="match status" value="1"/>
</dbReference>
<organism evidence="3 4">
    <name type="scientific">Renibacterium salmoninarum (strain ATCC 33209 / DSM 20767 / JCM 11484 / NBRC 15589 / NCIMB 2235)</name>
    <dbReference type="NCBI Taxonomy" id="288705"/>
    <lineage>
        <taxon>Bacteria</taxon>
        <taxon>Bacillati</taxon>
        <taxon>Actinomycetota</taxon>
        <taxon>Actinomycetes</taxon>
        <taxon>Micrococcales</taxon>
        <taxon>Micrococcaceae</taxon>
        <taxon>Renibacterium</taxon>
    </lineage>
</organism>
<dbReference type="EMBL" id="CP000910">
    <property type="protein sequence ID" value="ABY23375.1"/>
    <property type="molecule type" value="Genomic_DNA"/>
</dbReference>
<keyword evidence="3" id="KW-0808">Transferase</keyword>
<evidence type="ECO:0000259" key="2">
    <source>
        <dbReference type="Pfam" id="PF00156"/>
    </source>
</evidence>
<reference evidence="4" key="1">
    <citation type="journal article" date="2008" name="J. Bacteriol.">
        <title>Genome sequence of the fish pathogen Renibacterium salmoninarum suggests reductive evolution away from an environmental Arthrobacter ancestor.</title>
        <authorList>
            <person name="Wiens G.D."/>
            <person name="Rockey D.D."/>
            <person name="Wu Z."/>
            <person name="Chang J."/>
            <person name="Levy R."/>
            <person name="Crane S."/>
            <person name="Chen D.S."/>
            <person name="Capri G.R."/>
            <person name="Burnett J.R."/>
            <person name="Sudheesh P.S."/>
            <person name="Schipma M.J."/>
            <person name="Burd H."/>
            <person name="Bhattacharyya A."/>
            <person name="Rhodes L.D."/>
            <person name="Kaul R."/>
            <person name="Strom M.S."/>
        </authorList>
    </citation>
    <scope>NUCLEOTIDE SEQUENCE [LARGE SCALE GENOMIC DNA]</scope>
    <source>
        <strain evidence="4">ATCC 33209 / DSM 20767 / JCM 11484 / NBRC 15589 / NCIMB 2235</strain>
    </source>
</reference>
<dbReference type="Proteomes" id="UP000002007">
    <property type="component" value="Chromosome"/>
</dbReference>
<dbReference type="SUPFAM" id="SSF53271">
    <property type="entry name" value="PRTase-like"/>
    <property type="match status" value="1"/>
</dbReference>
<dbReference type="PANTHER" id="PTHR47505">
    <property type="entry name" value="DNA UTILIZATION PROTEIN YHGH"/>
    <property type="match status" value="1"/>
</dbReference>
<dbReference type="AlphaFoldDB" id="A9WMP7"/>
<gene>
    <name evidence="3" type="ordered locus">RSal33209_1639</name>
</gene>
<name>A9WMP7_RENSM</name>
<sequence>MGLQQISRVRHRHQPQARLLRWYSFIGSAWQEFLALVLPIECVSCGRPNALLCTDCSAALRSLTSSPFQAAAQAPALTDLDGEVLFPVIAAGSYRNQLAHAILAFKNQGAVPLANDLAAALGRAIEASIFSEQLAVPGPSFRALPHLVPVPTTISGYRRRGYDPVGQILGSLRRRNSQCFPVSALLQKRRKFDWKTFFAPQAAQKSLSAVARRANLRGSLMVPKRKLNHVQGLNCLLVDDVLTTGATLAEAARAVSAAGGNVIGAVVIAAVSRNVQRLPRK</sequence>
<dbReference type="GO" id="GO:0016757">
    <property type="term" value="F:glycosyltransferase activity"/>
    <property type="evidence" value="ECO:0007669"/>
    <property type="project" value="UniProtKB-KW"/>
</dbReference>
<evidence type="ECO:0000313" key="4">
    <source>
        <dbReference type="Proteomes" id="UP000002007"/>
    </source>
</evidence>
<evidence type="ECO:0000313" key="3">
    <source>
        <dbReference type="EMBL" id="ABY23375.1"/>
    </source>
</evidence>
<proteinExistence type="inferred from homology"/>
<dbReference type="InterPro" id="IPR000836">
    <property type="entry name" value="PRTase_dom"/>
</dbReference>
<dbReference type="Gene3D" id="3.40.50.2020">
    <property type="match status" value="1"/>
</dbReference>
<comment type="similarity">
    <text evidence="1">Belongs to the ComF/GntX family.</text>
</comment>
<evidence type="ECO:0000256" key="1">
    <source>
        <dbReference type="ARBA" id="ARBA00008007"/>
    </source>
</evidence>
<dbReference type="Pfam" id="PF00156">
    <property type="entry name" value="Pribosyltran"/>
    <property type="match status" value="1"/>
</dbReference>
<keyword evidence="4" id="KW-1185">Reference proteome</keyword>
<dbReference type="STRING" id="288705.RSal33209_1639"/>
<dbReference type="InterPro" id="IPR029057">
    <property type="entry name" value="PRTase-like"/>
</dbReference>
<dbReference type="eggNOG" id="COG1040">
    <property type="taxonomic scope" value="Bacteria"/>
</dbReference>
<dbReference type="HOGENOM" id="CLU_054549_3_1_11"/>
<dbReference type="InterPro" id="IPR051910">
    <property type="entry name" value="ComF/GntX_DNA_util-trans"/>
</dbReference>
<protein>
    <submittedName>
        <fullName evidence="3">Predicted amidophosphoribosyltransferase</fullName>
    </submittedName>
</protein>
<feature type="domain" description="Phosphoribosyltransferase" evidence="2">
    <location>
        <begin position="209"/>
        <end position="271"/>
    </location>
</feature>
<dbReference type="CDD" id="cd06223">
    <property type="entry name" value="PRTases_typeI"/>
    <property type="match status" value="1"/>
</dbReference>